<dbReference type="PANTHER" id="PTHR43163">
    <property type="entry name" value="DIPEPTIDE TRANSPORT SYSTEM PERMEASE PROTEIN DPPB-RELATED"/>
    <property type="match status" value="1"/>
</dbReference>
<keyword evidence="3" id="KW-1003">Cell membrane</keyword>
<dbReference type="InterPro" id="IPR045621">
    <property type="entry name" value="BPD_transp_1_N"/>
</dbReference>
<keyword evidence="5 7" id="KW-1133">Transmembrane helix</keyword>
<feature type="transmembrane region" description="Helical" evidence="7">
    <location>
        <begin position="133"/>
        <end position="159"/>
    </location>
</feature>
<feature type="transmembrane region" description="Helical" evidence="7">
    <location>
        <begin position="237"/>
        <end position="263"/>
    </location>
</feature>
<dbReference type="GO" id="GO:0005886">
    <property type="term" value="C:plasma membrane"/>
    <property type="evidence" value="ECO:0007669"/>
    <property type="project" value="UniProtKB-SubCell"/>
</dbReference>
<evidence type="ECO:0000256" key="5">
    <source>
        <dbReference type="ARBA" id="ARBA00022989"/>
    </source>
</evidence>
<dbReference type="PROSITE" id="PS50928">
    <property type="entry name" value="ABC_TM1"/>
    <property type="match status" value="1"/>
</dbReference>
<evidence type="ECO:0000256" key="6">
    <source>
        <dbReference type="ARBA" id="ARBA00023136"/>
    </source>
</evidence>
<evidence type="ECO:0000313" key="10">
    <source>
        <dbReference type="Proteomes" id="UP000321058"/>
    </source>
</evidence>
<keyword evidence="10" id="KW-1185">Reference proteome</keyword>
<dbReference type="Gene3D" id="1.10.3720.10">
    <property type="entry name" value="MetI-like"/>
    <property type="match status" value="1"/>
</dbReference>
<evidence type="ECO:0000256" key="4">
    <source>
        <dbReference type="ARBA" id="ARBA00022692"/>
    </source>
</evidence>
<accession>A0A512NLF0</accession>
<dbReference type="RefSeq" id="WP_246159013.1">
    <property type="nucleotide sequence ID" value="NZ_BKAJ01000139.1"/>
</dbReference>
<dbReference type="Proteomes" id="UP000321058">
    <property type="component" value="Unassembled WGS sequence"/>
</dbReference>
<comment type="similarity">
    <text evidence="7">Belongs to the binding-protein-dependent transport system permease family.</text>
</comment>
<dbReference type="GO" id="GO:0055085">
    <property type="term" value="P:transmembrane transport"/>
    <property type="evidence" value="ECO:0007669"/>
    <property type="project" value="InterPro"/>
</dbReference>
<dbReference type="SUPFAM" id="SSF161098">
    <property type="entry name" value="MetI-like"/>
    <property type="match status" value="1"/>
</dbReference>
<evidence type="ECO:0000256" key="2">
    <source>
        <dbReference type="ARBA" id="ARBA00022448"/>
    </source>
</evidence>
<dbReference type="InterPro" id="IPR000515">
    <property type="entry name" value="MetI-like"/>
</dbReference>
<evidence type="ECO:0000259" key="8">
    <source>
        <dbReference type="PROSITE" id="PS50928"/>
    </source>
</evidence>
<dbReference type="EMBL" id="BKAJ01000139">
    <property type="protein sequence ID" value="GEP59771.1"/>
    <property type="molecule type" value="Genomic_DNA"/>
</dbReference>
<dbReference type="PANTHER" id="PTHR43163:SF6">
    <property type="entry name" value="DIPEPTIDE TRANSPORT SYSTEM PERMEASE PROTEIN DPPB-RELATED"/>
    <property type="match status" value="1"/>
</dbReference>
<sequence length="320" mass="34120">MGMAAFLLRRLLGLVGVLLGMSVLIFGIVHILPGNVAYAILGEFATPAAVAQLEAKLGLNDPLPVQYWRWLGAMLHGDFGMSIVMQRPAAPLIAEALGRSALLAVFAFGLVAMGGIGLGLYAATHRGRASDKVLTLAQFLLIAVPEFFWAILAVLVFASWLNLLPATGYAPLSEGVAKWASHLVLPVLVLAFGLVAHVSRLTRSSMIEVLDSRYVLAARARGLPERKVLWRHALPNALLPAITVLAIDAGLLIGGIVVVETVFAYPGLGRLLVYAIERHDLPLLQVGMMVVTAIYALANFVAELLYAVLNPRIRVAGATA</sequence>
<dbReference type="AlphaFoldDB" id="A0A512NLF0"/>
<dbReference type="CDD" id="cd06261">
    <property type="entry name" value="TM_PBP2"/>
    <property type="match status" value="1"/>
</dbReference>
<evidence type="ECO:0000256" key="1">
    <source>
        <dbReference type="ARBA" id="ARBA00004651"/>
    </source>
</evidence>
<reference evidence="9 10" key="1">
    <citation type="submission" date="2019-07" db="EMBL/GenBank/DDBJ databases">
        <title>Whole genome shotgun sequence of Reyranella soli NBRC 108950.</title>
        <authorList>
            <person name="Hosoyama A."/>
            <person name="Uohara A."/>
            <person name="Ohji S."/>
            <person name="Ichikawa N."/>
        </authorList>
    </citation>
    <scope>NUCLEOTIDE SEQUENCE [LARGE SCALE GENOMIC DNA]</scope>
    <source>
        <strain evidence="9 10">NBRC 108950</strain>
    </source>
</reference>
<feature type="transmembrane region" description="Helical" evidence="7">
    <location>
        <begin position="12"/>
        <end position="32"/>
    </location>
</feature>
<gene>
    <name evidence="9" type="ORF">RSO01_69370</name>
</gene>
<dbReference type="InterPro" id="IPR035906">
    <property type="entry name" value="MetI-like_sf"/>
</dbReference>
<keyword evidence="2 7" id="KW-0813">Transport</keyword>
<dbReference type="Pfam" id="PF19300">
    <property type="entry name" value="BPD_transp_1_N"/>
    <property type="match status" value="1"/>
</dbReference>
<dbReference type="Pfam" id="PF00528">
    <property type="entry name" value="BPD_transp_1"/>
    <property type="match status" value="1"/>
</dbReference>
<feature type="transmembrane region" description="Helical" evidence="7">
    <location>
        <begin position="101"/>
        <end position="121"/>
    </location>
</feature>
<name>A0A512NLF0_9HYPH</name>
<comment type="subcellular location">
    <subcellularLocation>
        <location evidence="1 7">Cell membrane</location>
        <topology evidence="1 7">Multi-pass membrane protein</topology>
    </subcellularLocation>
</comment>
<evidence type="ECO:0000256" key="7">
    <source>
        <dbReference type="RuleBase" id="RU363032"/>
    </source>
</evidence>
<keyword evidence="4 7" id="KW-0812">Transmembrane</keyword>
<keyword evidence="6 7" id="KW-0472">Membrane</keyword>
<organism evidence="9 10">
    <name type="scientific">Reyranella soli</name>
    <dbReference type="NCBI Taxonomy" id="1230389"/>
    <lineage>
        <taxon>Bacteria</taxon>
        <taxon>Pseudomonadati</taxon>
        <taxon>Pseudomonadota</taxon>
        <taxon>Alphaproteobacteria</taxon>
        <taxon>Hyphomicrobiales</taxon>
        <taxon>Reyranellaceae</taxon>
        <taxon>Reyranella</taxon>
    </lineage>
</organism>
<feature type="transmembrane region" description="Helical" evidence="7">
    <location>
        <begin position="179"/>
        <end position="198"/>
    </location>
</feature>
<evidence type="ECO:0000256" key="3">
    <source>
        <dbReference type="ARBA" id="ARBA00022475"/>
    </source>
</evidence>
<protein>
    <submittedName>
        <fullName evidence="9">ABC transporter permease</fullName>
    </submittedName>
</protein>
<comment type="caution">
    <text evidence="9">The sequence shown here is derived from an EMBL/GenBank/DDBJ whole genome shotgun (WGS) entry which is preliminary data.</text>
</comment>
<feature type="transmembrane region" description="Helical" evidence="7">
    <location>
        <begin position="283"/>
        <end position="309"/>
    </location>
</feature>
<proteinExistence type="inferred from homology"/>
<feature type="domain" description="ABC transmembrane type-1" evidence="8">
    <location>
        <begin position="97"/>
        <end position="302"/>
    </location>
</feature>
<evidence type="ECO:0000313" key="9">
    <source>
        <dbReference type="EMBL" id="GEP59771.1"/>
    </source>
</evidence>